<keyword evidence="2" id="KW-0560">Oxidoreductase</keyword>
<name>A0ABU1JFA1_9MICC</name>
<accession>A0ABU1JFA1</accession>
<evidence type="ECO:0000256" key="1">
    <source>
        <dbReference type="ARBA" id="ARBA00006484"/>
    </source>
</evidence>
<comment type="caution">
    <text evidence="4">The sequence shown here is derived from an EMBL/GenBank/DDBJ whole genome shotgun (WGS) entry which is preliminary data.</text>
</comment>
<dbReference type="RefSeq" id="WP_309800711.1">
    <property type="nucleotide sequence ID" value="NZ_BAAAHY010000006.1"/>
</dbReference>
<protein>
    <submittedName>
        <fullName evidence="4">NAD(P)-dependent dehydrogenase (Short-subunit alcohol dehydrogenase family)</fullName>
    </submittedName>
</protein>
<dbReference type="EMBL" id="JAVDQF010000001">
    <property type="protein sequence ID" value="MDR6271114.1"/>
    <property type="molecule type" value="Genomic_DNA"/>
</dbReference>
<dbReference type="InterPro" id="IPR002347">
    <property type="entry name" value="SDR_fam"/>
</dbReference>
<feature type="domain" description="Ketoreductase" evidence="3">
    <location>
        <begin position="8"/>
        <end position="192"/>
    </location>
</feature>
<dbReference type="SMART" id="SM00822">
    <property type="entry name" value="PKS_KR"/>
    <property type="match status" value="1"/>
</dbReference>
<sequence>MTAAQPPGVVLISGASRGIGAAVALRAARAGYSVIVNYSADRQGAASVLQRISAAGGTARAVQGDVADAADCDALVAAAAELGELTALVNNAAITGNSPGNLVDVPESVLRRTLDVNLLGTLLLSQAVLRHWQPHPGPPRAIVNISSTATKAGSPGEWVHYAASKGAIDVLTRGLAAETAGLGIRVNAVAPGLTETGLHQAAGMPDRVSRLSGTIPMGRAAEPAEVAEAVLWLLSPEASYITGAVLPVSGGR</sequence>
<dbReference type="SUPFAM" id="SSF51735">
    <property type="entry name" value="NAD(P)-binding Rossmann-fold domains"/>
    <property type="match status" value="1"/>
</dbReference>
<dbReference type="Proteomes" id="UP001185069">
    <property type="component" value="Unassembled WGS sequence"/>
</dbReference>
<reference evidence="4 5" key="1">
    <citation type="submission" date="2023-07" db="EMBL/GenBank/DDBJ databases">
        <title>Sequencing the genomes of 1000 actinobacteria strains.</title>
        <authorList>
            <person name="Klenk H.-P."/>
        </authorList>
    </citation>
    <scope>NUCLEOTIDE SEQUENCE [LARGE SCALE GENOMIC DNA]</scope>
    <source>
        <strain evidence="4 5">DSM 14555</strain>
    </source>
</reference>
<dbReference type="PRINTS" id="PR00080">
    <property type="entry name" value="SDRFAMILY"/>
</dbReference>
<evidence type="ECO:0000313" key="5">
    <source>
        <dbReference type="Proteomes" id="UP001185069"/>
    </source>
</evidence>
<dbReference type="PANTHER" id="PTHR43639:SF1">
    <property type="entry name" value="SHORT-CHAIN DEHYDROGENASE_REDUCTASE FAMILY PROTEIN"/>
    <property type="match status" value="1"/>
</dbReference>
<dbReference type="InterPro" id="IPR036291">
    <property type="entry name" value="NAD(P)-bd_dom_sf"/>
</dbReference>
<proteinExistence type="inferred from homology"/>
<dbReference type="PANTHER" id="PTHR43639">
    <property type="entry name" value="OXIDOREDUCTASE, SHORT-CHAIN DEHYDROGENASE/REDUCTASE FAMILY (AFU_ORTHOLOGUE AFUA_5G02870)"/>
    <property type="match status" value="1"/>
</dbReference>
<keyword evidence="5" id="KW-1185">Reference proteome</keyword>
<dbReference type="CDD" id="cd05233">
    <property type="entry name" value="SDR_c"/>
    <property type="match status" value="1"/>
</dbReference>
<dbReference type="Pfam" id="PF13561">
    <property type="entry name" value="adh_short_C2"/>
    <property type="match status" value="1"/>
</dbReference>
<evidence type="ECO:0000259" key="3">
    <source>
        <dbReference type="SMART" id="SM00822"/>
    </source>
</evidence>
<evidence type="ECO:0000313" key="4">
    <source>
        <dbReference type="EMBL" id="MDR6271114.1"/>
    </source>
</evidence>
<organism evidence="4 5">
    <name type="scientific">Arthrobacter russicus</name>
    <dbReference type="NCBI Taxonomy" id="172040"/>
    <lineage>
        <taxon>Bacteria</taxon>
        <taxon>Bacillati</taxon>
        <taxon>Actinomycetota</taxon>
        <taxon>Actinomycetes</taxon>
        <taxon>Micrococcales</taxon>
        <taxon>Micrococcaceae</taxon>
        <taxon>Arthrobacter</taxon>
    </lineage>
</organism>
<dbReference type="PRINTS" id="PR00081">
    <property type="entry name" value="GDHRDH"/>
</dbReference>
<dbReference type="InterPro" id="IPR057326">
    <property type="entry name" value="KR_dom"/>
</dbReference>
<dbReference type="Gene3D" id="3.40.50.720">
    <property type="entry name" value="NAD(P)-binding Rossmann-like Domain"/>
    <property type="match status" value="1"/>
</dbReference>
<comment type="similarity">
    <text evidence="1">Belongs to the short-chain dehydrogenases/reductases (SDR) family.</text>
</comment>
<gene>
    <name evidence="4" type="ORF">JOE69_003352</name>
</gene>
<evidence type="ECO:0000256" key="2">
    <source>
        <dbReference type="ARBA" id="ARBA00023002"/>
    </source>
</evidence>